<dbReference type="SMART" id="SM01328">
    <property type="entry name" value="zf-3CxxC"/>
    <property type="match status" value="1"/>
</dbReference>
<evidence type="ECO:0000256" key="1">
    <source>
        <dbReference type="ARBA" id="ARBA00022723"/>
    </source>
</evidence>
<keyword evidence="1" id="KW-0479">Metal-binding</keyword>
<evidence type="ECO:0000259" key="5">
    <source>
        <dbReference type="SMART" id="SM01328"/>
    </source>
</evidence>
<feature type="domain" description="3CxxC-type" evidence="5">
    <location>
        <begin position="69"/>
        <end position="168"/>
    </location>
</feature>
<dbReference type="Pfam" id="PF13695">
    <property type="entry name" value="Zn_ribbon_3CxxC"/>
    <property type="match status" value="1"/>
</dbReference>
<dbReference type="AlphaFoldDB" id="A0A6A5VFN0"/>
<keyword evidence="3" id="KW-0862">Zinc</keyword>
<dbReference type="Proteomes" id="UP000800036">
    <property type="component" value="Unassembled WGS sequence"/>
</dbReference>
<name>A0A6A5VFN0_9PLEO</name>
<evidence type="ECO:0000256" key="2">
    <source>
        <dbReference type="ARBA" id="ARBA00022771"/>
    </source>
</evidence>
<dbReference type="InterPro" id="IPR027377">
    <property type="entry name" value="ZAR1/RTP1-5-like_Znf-3CxxC"/>
</dbReference>
<organism evidence="6 7">
    <name type="scientific">Bimuria novae-zelandiae CBS 107.79</name>
    <dbReference type="NCBI Taxonomy" id="1447943"/>
    <lineage>
        <taxon>Eukaryota</taxon>
        <taxon>Fungi</taxon>
        <taxon>Dikarya</taxon>
        <taxon>Ascomycota</taxon>
        <taxon>Pezizomycotina</taxon>
        <taxon>Dothideomycetes</taxon>
        <taxon>Pleosporomycetidae</taxon>
        <taxon>Pleosporales</taxon>
        <taxon>Massarineae</taxon>
        <taxon>Didymosphaeriaceae</taxon>
        <taxon>Bimuria</taxon>
    </lineage>
</organism>
<proteinExistence type="predicted"/>
<evidence type="ECO:0000256" key="3">
    <source>
        <dbReference type="ARBA" id="ARBA00022833"/>
    </source>
</evidence>
<reference evidence="6" key="1">
    <citation type="journal article" date="2020" name="Stud. Mycol.">
        <title>101 Dothideomycetes genomes: a test case for predicting lifestyles and emergence of pathogens.</title>
        <authorList>
            <person name="Haridas S."/>
            <person name="Albert R."/>
            <person name="Binder M."/>
            <person name="Bloem J."/>
            <person name="Labutti K."/>
            <person name="Salamov A."/>
            <person name="Andreopoulos B."/>
            <person name="Baker S."/>
            <person name="Barry K."/>
            <person name="Bills G."/>
            <person name="Bluhm B."/>
            <person name="Cannon C."/>
            <person name="Castanera R."/>
            <person name="Culley D."/>
            <person name="Daum C."/>
            <person name="Ezra D."/>
            <person name="Gonzalez J."/>
            <person name="Henrissat B."/>
            <person name="Kuo A."/>
            <person name="Liang C."/>
            <person name="Lipzen A."/>
            <person name="Lutzoni F."/>
            <person name="Magnuson J."/>
            <person name="Mondo S."/>
            <person name="Nolan M."/>
            <person name="Ohm R."/>
            <person name="Pangilinan J."/>
            <person name="Park H.-J."/>
            <person name="Ramirez L."/>
            <person name="Alfaro M."/>
            <person name="Sun H."/>
            <person name="Tritt A."/>
            <person name="Yoshinaga Y."/>
            <person name="Zwiers L.-H."/>
            <person name="Turgeon B."/>
            <person name="Goodwin S."/>
            <person name="Spatafora J."/>
            <person name="Crous P."/>
            <person name="Grigoriev I."/>
        </authorList>
    </citation>
    <scope>NUCLEOTIDE SEQUENCE</scope>
    <source>
        <strain evidence="6">CBS 107.79</strain>
    </source>
</reference>
<dbReference type="OrthoDB" id="8121437at2759"/>
<evidence type="ECO:0000313" key="7">
    <source>
        <dbReference type="Proteomes" id="UP000800036"/>
    </source>
</evidence>
<sequence>MTKKKNKPKSKSDGPGPPPEQPKRLNKRITYVYPRWNKAVSTAVSPYIGRVYFHPGVTDRDAIREHETHVMGKFTCSDKSCKMKAWSSKMISIVIQKYPGNEYNAIIYNQRCKKCNNLGCLHLDKECYIERVAYRLKQWAGLMMEKPYYAEKKGPPHKSKLCEGCKRGVCRERDGD</sequence>
<dbReference type="EMBL" id="ML976668">
    <property type="protein sequence ID" value="KAF1975974.1"/>
    <property type="molecule type" value="Genomic_DNA"/>
</dbReference>
<dbReference type="GO" id="GO:0008270">
    <property type="term" value="F:zinc ion binding"/>
    <property type="evidence" value="ECO:0007669"/>
    <property type="project" value="UniProtKB-KW"/>
</dbReference>
<evidence type="ECO:0000313" key="6">
    <source>
        <dbReference type="EMBL" id="KAF1975974.1"/>
    </source>
</evidence>
<gene>
    <name evidence="6" type="ORF">BU23DRAFT_457231</name>
</gene>
<feature type="region of interest" description="Disordered" evidence="4">
    <location>
        <begin position="1"/>
        <end position="25"/>
    </location>
</feature>
<accession>A0A6A5VFN0</accession>
<protein>
    <recommendedName>
        <fullName evidence="5">3CxxC-type domain-containing protein</fullName>
    </recommendedName>
</protein>
<keyword evidence="7" id="KW-1185">Reference proteome</keyword>
<keyword evidence="2" id="KW-0863">Zinc-finger</keyword>
<evidence type="ECO:0000256" key="4">
    <source>
        <dbReference type="SAM" id="MobiDB-lite"/>
    </source>
</evidence>